<feature type="compositionally biased region" description="Polar residues" evidence="5">
    <location>
        <begin position="103"/>
        <end position="116"/>
    </location>
</feature>
<dbReference type="GO" id="GO:0070210">
    <property type="term" value="C:Rpd3L-Expanded complex"/>
    <property type="evidence" value="ECO:0000318"/>
    <property type="project" value="GO_Central"/>
</dbReference>
<dbReference type="Gene3D" id="3.30.40.10">
    <property type="entry name" value="Zinc/RING finger domain, C3HC4 (zinc finger)"/>
    <property type="match status" value="1"/>
</dbReference>
<dbReference type="PANTHER" id="PTHR46462">
    <property type="entry name" value="UPSET, ISOFORM A"/>
    <property type="match status" value="1"/>
</dbReference>
<evidence type="ECO:0000256" key="4">
    <source>
        <dbReference type="ARBA" id="ARBA00022853"/>
    </source>
</evidence>
<feature type="region of interest" description="Disordered" evidence="5">
    <location>
        <begin position="103"/>
        <end position="188"/>
    </location>
</feature>
<dbReference type="SMART" id="SM00249">
    <property type="entry name" value="PHD"/>
    <property type="match status" value="1"/>
</dbReference>
<keyword evidence="4" id="KW-0156">Chromatin regulator</keyword>
<accession>F4NVP4</accession>
<dbReference type="InterPro" id="IPR013083">
    <property type="entry name" value="Znf_RING/FYVE/PHD"/>
</dbReference>
<dbReference type="PANTHER" id="PTHR46462:SF3">
    <property type="entry name" value="UPSET, ISOFORM A"/>
    <property type="match status" value="1"/>
</dbReference>
<feature type="compositionally biased region" description="Polar residues" evidence="5">
    <location>
        <begin position="133"/>
        <end position="161"/>
    </location>
</feature>
<feature type="compositionally biased region" description="Basic residues" evidence="5">
    <location>
        <begin position="426"/>
        <end position="440"/>
    </location>
</feature>
<dbReference type="GO" id="GO:0006325">
    <property type="term" value="P:chromatin organization"/>
    <property type="evidence" value="ECO:0007669"/>
    <property type="project" value="UniProtKB-KW"/>
</dbReference>
<dbReference type="PROSITE" id="PS01359">
    <property type="entry name" value="ZF_PHD_1"/>
    <property type="match status" value="1"/>
</dbReference>
<dbReference type="GeneID" id="18240325"/>
<feature type="region of interest" description="Disordered" evidence="5">
    <location>
        <begin position="234"/>
        <end position="259"/>
    </location>
</feature>
<feature type="region of interest" description="Disordered" evidence="5">
    <location>
        <begin position="407"/>
        <end position="440"/>
    </location>
</feature>
<evidence type="ECO:0000256" key="2">
    <source>
        <dbReference type="ARBA" id="ARBA00022771"/>
    </source>
</evidence>
<feature type="compositionally biased region" description="Low complexity" evidence="5">
    <location>
        <begin position="117"/>
        <end position="126"/>
    </location>
</feature>
<keyword evidence="8" id="KW-1185">Reference proteome</keyword>
<evidence type="ECO:0000256" key="3">
    <source>
        <dbReference type="ARBA" id="ARBA00022833"/>
    </source>
</evidence>
<feature type="compositionally biased region" description="Basic and acidic residues" evidence="5">
    <location>
        <begin position="288"/>
        <end position="307"/>
    </location>
</feature>
<feature type="region of interest" description="Disordered" evidence="5">
    <location>
        <begin position="513"/>
        <end position="535"/>
    </location>
</feature>
<evidence type="ECO:0000259" key="6">
    <source>
        <dbReference type="SMART" id="SM00249"/>
    </source>
</evidence>
<dbReference type="RefSeq" id="XP_006675753.1">
    <property type="nucleotide sequence ID" value="XM_006675690.1"/>
</dbReference>
<dbReference type="STRING" id="684364.F4NVP4"/>
<evidence type="ECO:0000313" key="8">
    <source>
        <dbReference type="Proteomes" id="UP000007241"/>
    </source>
</evidence>
<dbReference type="InterPro" id="IPR019786">
    <property type="entry name" value="Zinc_finger_PHD-type_CS"/>
</dbReference>
<sequence length="788" mass="85786">MSSKRARTIASYKLEIPVSSEDNSDDEVTRCICGDTASKGVMVQCDECGVWQHCDCMNLAGKKLPKKYFCEQCKPESHPSIIPALAVQSTSSKNIAETSVNTNLTYGQDSRNPQRQSSVASSGMSSLGDFQDGESNFPATAHEQPTNTKSPSTTLSNSRFNVSAKDKAAALQMSKTTPKRKSRQNSIAATTASIATAAKKRNTLNSRVADQWNAELLLMQTGDNHTETECSMDVDGASEDGTDHDPTLHGTDPEASVPEEFLRSRGQLGPHYDSFLNDCSKSSLLDSGGERSRNQSIHKNDDINEAREELDEGSEYTNGRKRLKRLNSVTDASTQDVKVASPLGKSKKERRSKSKRVIQEKSQSEASPLLMDSDKFNLNERKSSHVSKTSEIDRTIEGEHGAFYASLSTNPPVLDDDNTLSGRSTNNKRRDKFKKLKGSTRKQSASALECTVDRDSDQGLAKTFSLYEVETNKLAMDHAFDSSNVIDSIPAAHSTVAEDESMPDDMAVATLGSTKKKAGGRGRVPKSRKKALPGNRDIHVCDDDAYVDTGIGSSLKPGLVESACHPQTDSLDASDILAPDSHSIHASGDHPLKPDSDPICSLRAPPSPPVQPHSLGLDSPPLEIHRRLKQLYEAVQRLRESLGTCIAVVPPEHMPLKKLKDCSHGRFASDGSEFPCKDLSSTVDPQGLDRTCHSMMSELNNRDGPHFSTHSQMDIDCTPIVSSDLASMDSNPVDCVVANQLDDQIVKKTRSALQRLIITLATPCSSVADMVDILEDALDQFDSRFAML</sequence>
<feature type="compositionally biased region" description="Basic residues" evidence="5">
    <location>
        <begin position="345"/>
        <end position="356"/>
    </location>
</feature>
<keyword evidence="2" id="KW-0863">Zinc-finger</keyword>
<proteinExistence type="predicted"/>
<organism evidence="7 8">
    <name type="scientific">Batrachochytrium dendrobatidis (strain JAM81 / FGSC 10211)</name>
    <name type="common">Frog chytrid fungus</name>
    <dbReference type="NCBI Taxonomy" id="684364"/>
    <lineage>
        <taxon>Eukaryota</taxon>
        <taxon>Fungi</taxon>
        <taxon>Fungi incertae sedis</taxon>
        <taxon>Chytridiomycota</taxon>
        <taxon>Chytridiomycota incertae sedis</taxon>
        <taxon>Chytridiomycetes</taxon>
        <taxon>Rhizophydiales</taxon>
        <taxon>Rhizophydiales incertae sedis</taxon>
        <taxon>Batrachochytrium</taxon>
    </lineage>
</organism>
<feature type="compositionally biased region" description="Basic and acidic residues" evidence="5">
    <location>
        <begin position="372"/>
        <end position="390"/>
    </location>
</feature>
<feature type="domain" description="Zinc finger PHD-type" evidence="6">
    <location>
        <begin position="30"/>
        <end position="74"/>
    </location>
</feature>
<evidence type="ECO:0000256" key="5">
    <source>
        <dbReference type="SAM" id="MobiDB-lite"/>
    </source>
</evidence>
<feature type="region of interest" description="Disordered" evidence="5">
    <location>
        <begin position="284"/>
        <end position="390"/>
    </location>
</feature>
<dbReference type="InterPro" id="IPR001965">
    <property type="entry name" value="Znf_PHD"/>
</dbReference>
<dbReference type="Pfam" id="PF20826">
    <property type="entry name" value="PHD_5"/>
    <property type="match status" value="1"/>
</dbReference>
<reference evidence="7 8" key="1">
    <citation type="submission" date="2009-12" db="EMBL/GenBank/DDBJ databases">
        <title>The draft genome of Batrachochytrium dendrobatidis.</title>
        <authorList>
            <consortium name="US DOE Joint Genome Institute (JGI-PGF)"/>
            <person name="Kuo A."/>
            <person name="Salamov A."/>
            <person name="Schmutz J."/>
            <person name="Lucas S."/>
            <person name="Pitluck S."/>
            <person name="Rosenblum E."/>
            <person name="Stajich J."/>
            <person name="Eisen M."/>
            <person name="Grigoriev I.V."/>
        </authorList>
    </citation>
    <scope>NUCLEOTIDE SEQUENCE [LARGE SCALE GENOMIC DNA]</scope>
    <source>
        <strain evidence="8">JAM81 / FGSC 10211</strain>
    </source>
</reference>
<evidence type="ECO:0000313" key="7">
    <source>
        <dbReference type="EMBL" id="EGF83309.1"/>
    </source>
</evidence>
<dbReference type="GO" id="GO:0008270">
    <property type="term" value="F:zinc ion binding"/>
    <property type="evidence" value="ECO:0007669"/>
    <property type="project" value="UniProtKB-KW"/>
</dbReference>
<evidence type="ECO:0000256" key="1">
    <source>
        <dbReference type="ARBA" id="ARBA00022723"/>
    </source>
</evidence>
<dbReference type="Proteomes" id="UP000007241">
    <property type="component" value="Unassembled WGS sequence"/>
</dbReference>
<keyword evidence="3" id="KW-0862">Zinc</keyword>
<dbReference type="HOGENOM" id="CLU_355998_0_0_1"/>
<dbReference type="CDD" id="cd15550">
    <property type="entry name" value="PHD_MLL5"/>
    <property type="match status" value="1"/>
</dbReference>
<gene>
    <name evidence="7" type="ORF">BATDEDRAFT_34109</name>
</gene>
<dbReference type="GO" id="GO:0034967">
    <property type="term" value="C:Set3 complex"/>
    <property type="evidence" value="ECO:0000318"/>
    <property type="project" value="GO_Central"/>
</dbReference>
<dbReference type="OMA" id="IEDAMYQ"/>
<protein>
    <recommendedName>
        <fullName evidence="6">Zinc finger PHD-type domain-containing protein</fullName>
    </recommendedName>
</protein>
<feature type="compositionally biased region" description="Basic residues" evidence="5">
    <location>
        <begin position="514"/>
        <end position="531"/>
    </location>
</feature>
<dbReference type="OrthoDB" id="79252at2759"/>
<feature type="region of interest" description="Disordered" evidence="5">
    <location>
        <begin position="580"/>
        <end position="600"/>
    </location>
</feature>
<name>F4NVP4_BATDJ</name>
<dbReference type="GO" id="GO:0006355">
    <property type="term" value="P:regulation of DNA-templated transcription"/>
    <property type="evidence" value="ECO:0000318"/>
    <property type="project" value="GO_Central"/>
</dbReference>
<dbReference type="InParanoid" id="F4NVP4"/>
<dbReference type="InterPro" id="IPR011011">
    <property type="entry name" value="Znf_FYVE_PHD"/>
</dbReference>
<dbReference type="AlphaFoldDB" id="F4NVP4"/>
<keyword evidence="1" id="KW-0479">Metal-binding</keyword>
<dbReference type="SUPFAM" id="SSF57903">
    <property type="entry name" value="FYVE/PHD zinc finger"/>
    <property type="match status" value="1"/>
</dbReference>
<feature type="compositionally biased region" description="Polar residues" evidence="5">
    <location>
        <begin position="327"/>
        <end position="336"/>
    </location>
</feature>
<feature type="compositionally biased region" description="Basic and acidic residues" evidence="5">
    <location>
        <begin position="587"/>
        <end position="596"/>
    </location>
</feature>
<dbReference type="EMBL" id="GL882879">
    <property type="protein sequence ID" value="EGF83309.1"/>
    <property type="molecule type" value="Genomic_DNA"/>
</dbReference>